<proteinExistence type="predicted"/>
<accession>A0A4Q1KB68</accession>
<dbReference type="GO" id="GO:0006508">
    <property type="term" value="P:proteolysis"/>
    <property type="evidence" value="ECO:0007669"/>
    <property type="project" value="UniProtKB-KW"/>
</dbReference>
<evidence type="ECO:0000313" key="2">
    <source>
        <dbReference type="Proteomes" id="UP000289857"/>
    </source>
</evidence>
<sequence>MQYDQFENLISAPRLSRYWLSCKSSTALTQQLYSTNIRLSQGFIGVLSIFEVVLRNKIDQCYKSTCMNQNVVDEWLVSSIQKGGFLTQKGCERSFIKIQAAYEKLGKNYTHDKLVAELSFGVWVFLFAGKQYQAGGNVLLSIFPKRPYKVNQKVIYQKLNQINSLRNRVAHHEPICFGPTTTISSNYARIHFQHVVDLLTWMDVDATALFEDIYSCTSEMDALERIA</sequence>
<keyword evidence="1" id="KW-0378">Hydrolase</keyword>
<keyword evidence="2" id="KW-1185">Reference proteome</keyword>
<protein>
    <submittedName>
        <fullName evidence="1">CAAX protease</fullName>
    </submittedName>
</protein>
<keyword evidence="1" id="KW-0645">Protease</keyword>
<reference evidence="2" key="1">
    <citation type="submission" date="2019-01" db="EMBL/GenBank/DDBJ databases">
        <title>Cytophagaceae bacterium strain CAR-16.</title>
        <authorList>
            <person name="Chen W.-M."/>
        </authorList>
    </citation>
    <scope>NUCLEOTIDE SEQUENCE [LARGE SCALE GENOMIC DNA]</scope>
    <source>
        <strain evidence="2">WWJ-16</strain>
    </source>
</reference>
<dbReference type="OrthoDB" id="9813050at2"/>
<dbReference type="AlphaFoldDB" id="A0A4Q1KB68"/>
<dbReference type="EMBL" id="SBKN01000001">
    <property type="protein sequence ID" value="RXR24097.1"/>
    <property type="molecule type" value="Genomic_DNA"/>
</dbReference>
<gene>
    <name evidence="1" type="ORF">EQG61_01270</name>
</gene>
<comment type="caution">
    <text evidence="1">The sequence shown here is derived from an EMBL/GenBank/DDBJ whole genome shotgun (WGS) entry which is preliminary data.</text>
</comment>
<name>A0A4Q1KB68_9FLAO</name>
<evidence type="ECO:0000313" key="1">
    <source>
        <dbReference type="EMBL" id="RXR24097.1"/>
    </source>
</evidence>
<dbReference type="Proteomes" id="UP000289857">
    <property type="component" value="Unassembled WGS sequence"/>
</dbReference>
<organism evidence="1 2">
    <name type="scientific">Flavobacterium stagni</name>
    <dbReference type="NCBI Taxonomy" id="2506421"/>
    <lineage>
        <taxon>Bacteria</taxon>
        <taxon>Pseudomonadati</taxon>
        <taxon>Bacteroidota</taxon>
        <taxon>Flavobacteriia</taxon>
        <taxon>Flavobacteriales</taxon>
        <taxon>Flavobacteriaceae</taxon>
        <taxon>Flavobacterium</taxon>
    </lineage>
</organism>
<dbReference type="GO" id="GO:0008233">
    <property type="term" value="F:peptidase activity"/>
    <property type="evidence" value="ECO:0007669"/>
    <property type="project" value="UniProtKB-KW"/>
</dbReference>